<evidence type="ECO:0000256" key="1">
    <source>
        <dbReference type="ARBA" id="ARBA00001933"/>
    </source>
</evidence>
<evidence type="ECO:0000256" key="2">
    <source>
        <dbReference type="ARBA" id="ARBA00009533"/>
    </source>
</evidence>
<dbReference type="EMBL" id="OENE01000034">
    <property type="protein sequence ID" value="SOU89426.1"/>
    <property type="molecule type" value="Genomic_DNA"/>
</dbReference>
<dbReference type="EC" id="4.1.1.22" evidence="8"/>
<reference evidence="8 9" key="1">
    <citation type="submission" date="2017-11" db="EMBL/GenBank/DDBJ databases">
        <authorList>
            <person name="Duchaud E."/>
        </authorList>
    </citation>
    <scope>NUCLEOTIDE SEQUENCE [LARGE SCALE GENOMIC DNA]</scope>
    <source>
        <strain evidence="8 9">TNO010</strain>
    </source>
</reference>
<dbReference type="AlphaFoldDB" id="A0A2I2MAD5"/>
<dbReference type="NCBIfam" id="NF002748">
    <property type="entry name" value="PRK02769.1"/>
    <property type="match status" value="1"/>
</dbReference>
<comment type="cofactor">
    <cofactor evidence="1 6 7">
        <name>pyridoxal 5'-phosphate</name>
        <dbReference type="ChEBI" id="CHEBI:597326"/>
    </cofactor>
</comment>
<dbReference type="InterPro" id="IPR051151">
    <property type="entry name" value="Group_II_Decarboxylase"/>
</dbReference>
<evidence type="ECO:0000313" key="9">
    <source>
        <dbReference type="Proteomes" id="UP000490060"/>
    </source>
</evidence>
<accession>A0A2I2MAD5</accession>
<gene>
    <name evidence="8" type="primary">hdc</name>
    <name evidence="8" type="ORF">TNO010_40060</name>
</gene>
<feature type="modified residue" description="N6-(pyridoxal phosphate)lysine" evidence="6">
    <location>
        <position position="235"/>
    </location>
</feature>
<dbReference type="PANTHER" id="PTHR46101:SF2">
    <property type="entry name" value="SERINE DECARBOXYLASE"/>
    <property type="match status" value="1"/>
</dbReference>
<organism evidence="8 9">
    <name type="scientific">Tenacibaculum finnmarkense genomovar ulcerans</name>
    <dbReference type="NCBI Taxonomy" id="2781388"/>
    <lineage>
        <taxon>Bacteria</taxon>
        <taxon>Pseudomonadati</taxon>
        <taxon>Bacteroidota</taxon>
        <taxon>Flavobacteriia</taxon>
        <taxon>Flavobacteriales</taxon>
        <taxon>Flavobacteriaceae</taxon>
        <taxon>Tenacibaculum</taxon>
        <taxon>Tenacibaculum finnmarkense</taxon>
    </lineage>
</organism>
<keyword evidence="5 7" id="KW-0456">Lyase</keyword>
<sequence>MAGFKNLSEENQQKLNTLKEQLTTARDGFLGYPVSKDFDYSALNEFFQFPINNLGDPFEKGTYQVQTHEMEREVIAFFAKLFRANPKDFWGYVTNGGSESNLYGLYLARELYPKAIVYYSESTHYSIRKNIHLLNIPSIVIKAQENGEMDYKDFKNTVRMNRHKPVIVLATFGTTMKEAKDDISNIKNILASLAIQDHYIHCDAALSGSFGAFMQPRLPFDFMDGADSISISGHKFIGSPIPTGVLMAKRSNRDRIAKGISYIGSLDTTITGSRNGHSPLFLWYALKQLGVEGLQERYQKSLEVAQYCETSLKNIGIKAWRNPNAITVVLPKTSKKIKDKWQLATEGDISHIICMPNVTKTQIDAFIDDLKNCDEPTTEPEIHFDYSLT</sequence>
<proteinExistence type="inferred from homology"/>
<evidence type="ECO:0000256" key="4">
    <source>
        <dbReference type="ARBA" id="ARBA00022898"/>
    </source>
</evidence>
<dbReference type="RefSeq" id="WP_172505668.1">
    <property type="nucleotide sequence ID" value="NZ_OENE01000034.1"/>
</dbReference>
<evidence type="ECO:0000313" key="8">
    <source>
        <dbReference type="EMBL" id="SOU89426.1"/>
    </source>
</evidence>
<dbReference type="InterPro" id="IPR015424">
    <property type="entry name" value="PyrdxlP-dep_Trfase"/>
</dbReference>
<dbReference type="Gene3D" id="3.90.1150.10">
    <property type="entry name" value="Aspartate Aminotransferase, domain 1"/>
    <property type="match status" value="1"/>
</dbReference>
<keyword evidence="4 6" id="KW-0663">Pyridoxal phosphate</keyword>
<comment type="similarity">
    <text evidence="2 7">Belongs to the group II decarboxylase family.</text>
</comment>
<evidence type="ECO:0000256" key="6">
    <source>
        <dbReference type="PIRSR" id="PIRSR602129-50"/>
    </source>
</evidence>
<name>A0A2I2MAD5_9FLAO</name>
<evidence type="ECO:0000256" key="3">
    <source>
        <dbReference type="ARBA" id="ARBA00022793"/>
    </source>
</evidence>
<evidence type="ECO:0000256" key="7">
    <source>
        <dbReference type="RuleBase" id="RU000382"/>
    </source>
</evidence>
<dbReference type="GO" id="GO:0030170">
    <property type="term" value="F:pyridoxal phosphate binding"/>
    <property type="evidence" value="ECO:0007669"/>
    <property type="project" value="InterPro"/>
</dbReference>
<dbReference type="GO" id="GO:0019752">
    <property type="term" value="P:carboxylic acid metabolic process"/>
    <property type="evidence" value="ECO:0007669"/>
    <property type="project" value="InterPro"/>
</dbReference>
<dbReference type="SUPFAM" id="SSF53383">
    <property type="entry name" value="PLP-dependent transferases"/>
    <property type="match status" value="1"/>
</dbReference>
<dbReference type="Pfam" id="PF00282">
    <property type="entry name" value="Pyridoxal_deC"/>
    <property type="match status" value="1"/>
</dbReference>
<keyword evidence="3" id="KW-0210">Decarboxylase</keyword>
<dbReference type="GO" id="GO:0004398">
    <property type="term" value="F:histidine decarboxylase activity"/>
    <property type="evidence" value="ECO:0007669"/>
    <property type="project" value="UniProtKB-EC"/>
</dbReference>
<dbReference type="InterPro" id="IPR015421">
    <property type="entry name" value="PyrdxlP-dep_Trfase_major"/>
</dbReference>
<evidence type="ECO:0000256" key="5">
    <source>
        <dbReference type="ARBA" id="ARBA00023239"/>
    </source>
</evidence>
<dbReference type="InterPro" id="IPR002129">
    <property type="entry name" value="PyrdxlP-dep_de-COase"/>
</dbReference>
<dbReference type="Gene3D" id="3.40.640.10">
    <property type="entry name" value="Type I PLP-dependent aspartate aminotransferase-like (Major domain)"/>
    <property type="match status" value="1"/>
</dbReference>
<dbReference type="PANTHER" id="PTHR46101">
    <property type="match status" value="1"/>
</dbReference>
<dbReference type="InterPro" id="IPR015422">
    <property type="entry name" value="PyrdxlP-dep_Trfase_small"/>
</dbReference>
<protein>
    <submittedName>
        <fullName evidence="8">Histidine decarboxylase</fullName>
        <ecNumber evidence="8">4.1.1.22</ecNumber>
    </submittedName>
</protein>
<dbReference type="Proteomes" id="UP000490060">
    <property type="component" value="Unassembled WGS sequence"/>
</dbReference>